<dbReference type="GO" id="GO:0009307">
    <property type="term" value="P:DNA restriction-modification system"/>
    <property type="evidence" value="ECO:0007669"/>
    <property type="project" value="UniProtKB-KW"/>
</dbReference>
<dbReference type="InterPro" id="IPR029063">
    <property type="entry name" value="SAM-dependent_MTases_sf"/>
</dbReference>
<dbReference type="PROSITE" id="PS51679">
    <property type="entry name" value="SAM_MT_C5"/>
    <property type="match status" value="1"/>
</dbReference>
<dbReference type="PANTHER" id="PTHR10629:SF52">
    <property type="entry name" value="DNA (CYTOSINE-5)-METHYLTRANSFERASE 1"/>
    <property type="match status" value="1"/>
</dbReference>
<evidence type="ECO:0000313" key="10">
    <source>
        <dbReference type="Proteomes" id="UP000436803"/>
    </source>
</evidence>
<dbReference type="InterPro" id="IPR001525">
    <property type="entry name" value="C5_MeTfrase"/>
</dbReference>
<dbReference type="PRINTS" id="PR00105">
    <property type="entry name" value="C5METTRFRASE"/>
</dbReference>
<dbReference type="GO" id="GO:0032259">
    <property type="term" value="P:methylation"/>
    <property type="evidence" value="ECO:0007669"/>
    <property type="project" value="UniProtKB-KW"/>
</dbReference>
<dbReference type="SUPFAM" id="SSF53335">
    <property type="entry name" value="S-adenosyl-L-methionine-dependent methyltransferases"/>
    <property type="match status" value="1"/>
</dbReference>
<evidence type="ECO:0000256" key="3">
    <source>
        <dbReference type="ARBA" id="ARBA00022679"/>
    </source>
</evidence>
<dbReference type="Proteomes" id="UP000436803">
    <property type="component" value="Unassembled WGS sequence"/>
</dbReference>
<dbReference type="InterPro" id="IPR050390">
    <property type="entry name" value="C5-Methyltransferase"/>
</dbReference>
<name>A0A642L5V8_BACFG</name>
<dbReference type="GO" id="GO:0003677">
    <property type="term" value="F:DNA binding"/>
    <property type="evidence" value="ECO:0007669"/>
    <property type="project" value="TreeGrafter"/>
</dbReference>
<evidence type="ECO:0000256" key="5">
    <source>
        <dbReference type="ARBA" id="ARBA00022747"/>
    </source>
</evidence>
<comment type="caution">
    <text evidence="9">The sequence shown here is derived from an EMBL/GenBank/DDBJ whole genome shotgun (WGS) entry which is preliminary data.</text>
</comment>
<comment type="similarity">
    <text evidence="7 8">Belongs to the class I-like SAM-binding methyltransferase superfamily. C5-methyltransferase family.</text>
</comment>
<evidence type="ECO:0000256" key="4">
    <source>
        <dbReference type="ARBA" id="ARBA00022691"/>
    </source>
</evidence>
<dbReference type="Pfam" id="PF00145">
    <property type="entry name" value="DNA_methylase"/>
    <property type="match status" value="1"/>
</dbReference>
<evidence type="ECO:0000256" key="6">
    <source>
        <dbReference type="ARBA" id="ARBA00047422"/>
    </source>
</evidence>
<dbReference type="EMBL" id="VWAW01000004">
    <property type="protein sequence ID" value="KAA5176093.1"/>
    <property type="molecule type" value="Genomic_DNA"/>
</dbReference>
<dbReference type="EC" id="2.1.1.37" evidence="1"/>
<protein>
    <recommendedName>
        <fullName evidence="1">DNA (cytosine-5-)-methyltransferase</fullName>
        <ecNumber evidence="1">2.1.1.37</ecNumber>
    </recommendedName>
</protein>
<dbReference type="Gene3D" id="3.90.120.10">
    <property type="entry name" value="DNA Methylase, subunit A, domain 2"/>
    <property type="match status" value="1"/>
</dbReference>
<evidence type="ECO:0000256" key="2">
    <source>
        <dbReference type="ARBA" id="ARBA00022603"/>
    </source>
</evidence>
<dbReference type="GO" id="GO:0044027">
    <property type="term" value="P:negative regulation of gene expression via chromosomal CpG island methylation"/>
    <property type="evidence" value="ECO:0007669"/>
    <property type="project" value="TreeGrafter"/>
</dbReference>
<evidence type="ECO:0000256" key="7">
    <source>
        <dbReference type="PROSITE-ProRule" id="PRU01016"/>
    </source>
</evidence>
<keyword evidence="4 7" id="KW-0949">S-adenosyl-L-methionine</keyword>
<sequence length="353" mass="39798">MESIKYKAIDFFCGGGGMTCGLRQAGIEVLAGVDFDIDCKETYEYNNPGSTFVYSDITQLKLDYFEKEFEVTKDDDNLILIGCSPCQYYSIINTKKKKSKKTKNLLLDFSKFIKYYNPGYVLIENVPGIETRKDSVLPRFLSFLKKNGYKYVVMDVIDMSYYGVPQSRKRFSLIASRVRNVSLPQKEGAQSLLKDYISVKNGFPVISAGHKDETDFNHTVAGLNRINLRRLAKTKKDGGTRMGWKDDPELQLDCYIGKDNSFKDVYGRMAWNKPASTITTKFFNISNGRFAHPEQDRAISLREGATLQTFPKSYVFKTKSVAATAKLIGNAVPPEYAKRVGLSIINNTSNGTV</sequence>
<evidence type="ECO:0000256" key="1">
    <source>
        <dbReference type="ARBA" id="ARBA00011975"/>
    </source>
</evidence>
<keyword evidence="2 7" id="KW-0489">Methyltransferase</keyword>
<evidence type="ECO:0000256" key="8">
    <source>
        <dbReference type="RuleBase" id="RU000416"/>
    </source>
</evidence>
<dbReference type="AlphaFoldDB" id="A0A642L5V8"/>
<dbReference type="PANTHER" id="PTHR10629">
    <property type="entry name" value="CYTOSINE-SPECIFIC METHYLTRANSFERASE"/>
    <property type="match status" value="1"/>
</dbReference>
<organism evidence="9 10">
    <name type="scientific">Bacteroides fragilis</name>
    <dbReference type="NCBI Taxonomy" id="817"/>
    <lineage>
        <taxon>Bacteria</taxon>
        <taxon>Pseudomonadati</taxon>
        <taxon>Bacteroidota</taxon>
        <taxon>Bacteroidia</taxon>
        <taxon>Bacteroidales</taxon>
        <taxon>Bacteroidaceae</taxon>
        <taxon>Bacteroides</taxon>
    </lineage>
</organism>
<feature type="active site" evidence="7">
    <location>
        <position position="86"/>
    </location>
</feature>
<dbReference type="NCBIfam" id="TIGR00675">
    <property type="entry name" value="dcm"/>
    <property type="match status" value="1"/>
</dbReference>
<proteinExistence type="inferred from homology"/>
<comment type="catalytic activity">
    <reaction evidence="6">
        <text>a 2'-deoxycytidine in DNA + S-adenosyl-L-methionine = a 5-methyl-2'-deoxycytidine in DNA + S-adenosyl-L-homocysteine + H(+)</text>
        <dbReference type="Rhea" id="RHEA:13681"/>
        <dbReference type="Rhea" id="RHEA-COMP:11369"/>
        <dbReference type="Rhea" id="RHEA-COMP:11370"/>
        <dbReference type="ChEBI" id="CHEBI:15378"/>
        <dbReference type="ChEBI" id="CHEBI:57856"/>
        <dbReference type="ChEBI" id="CHEBI:59789"/>
        <dbReference type="ChEBI" id="CHEBI:85452"/>
        <dbReference type="ChEBI" id="CHEBI:85454"/>
        <dbReference type="EC" id="2.1.1.37"/>
    </reaction>
</comment>
<keyword evidence="5" id="KW-0680">Restriction system</keyword>
<reference evidence="9 10" key="1">
    <citation type="journal article" date="2019" name="Nat. Med.">
        <title>A library of human gut bacterial isolates paired with longitudinal multiomics data enables mechanistic microbiome research.</title>
        <authorList>
            <person name="Poyet M."/>
            <person name="Groussin M."/>
            <person name="Gibbons S.M."/>
            <person name="Avila-Pacheco J."/>
            <person name="Jiang X."/>
            <person name="Kearney S.M."/>
            <person name="Perrotta A.R."/>
            <person name="Berdy B."/>
            <person name="Zhao S."/>
            <person name="Lieberman T.D."/>
            <person name="Swanson P.K."/>
            <person name="Smith M."/>
            <person name="Roesemann S."/>
            <person name="Alexander J.E."/>
            <person name="Rich S.A."/>
            <person name="Livny J."/>
            <person name="Vlamakis H."/>
            <person name="Clish C."/>
            <person name="Bullock K."/>
            <person name="Deik A."/>
            <person name="Scott J."/>
            <person name="Pierce K.A."/>
            <person name="Xavier R.J."/>
            <person name="Alm E.J."/>
        </authorList>
    </citation>
    <scope>NUCLEOTIDE SEQUENCE [LARGE SCALE GENOMIC DNA]</scope>
    <source>
        <strain evidence="9 10">BIOML-A7</strain>
    </source>
</reference>
<gene>
    <name evidence="9" type="ORF">F2Z29_05925</name>
</gene>
<dbReference type="Gene3D" id="3.40.50.150">
    <property type="entry name" value="Vaccinia Virus protein VP39"/>
    <property type="match status" value="1"/>
</dbReference>
<keyword evidence="3 7" id="KW-0808">Transferase</keyword>
<dbReference type="GO" id="GO:0003886">
    <property type="term" value="F:DNA (cytosine-5-)-methyltransferase activity"/>
    <property type="evidence" value="ECO:0007669"/>
    <property type="project" value="UniProtKB-EC"/>
</dbReference>
<evidence type="ECO:0000313" key="9">
    <source>
        <dbReference type="EMBL" id="KAA5176093.1"/>
    </source>
</evidence>
<accession>A0A642L5V8</accession>